<name>A0A6A2X7K0_HIBSY</name>
<keyword evidence="8" id="KW-0689">Ribosomal protein</keyword>
<sequence length="913" mass="101998">MDITLLDNDMEGIEYEPSEKSLASCSLLDEISGDPQLIPRVGDQYQAEIRPLVGKCRSLQVVMQPVDSTAITNVPNPFPMGLPIPLFWTKTEVESINGASEFENIDERRITSSHGCGEYNVENLYPTLGDRKVMEENSELQPINRAKMDSDLLLPIEPKSKLNQEDRSACPLPGSSSEVWKGIELDSFLLGLYIFGKNLILVKKIVESKGMGEILSFYYGKFYKSDGYRRWSECRKLRSRRCVHGQKLFTGWRQHELLSRLFSHISKECQDMLLEVSKKFGEGKVTFEEYVFAIRNTVGIGMLIKAVSIGKGKLDLTGNAMEPVKVNHVVSFRPEIPVGKACSSLTSVEIIKFLTGDFRLSKARSNDLFWEAVWPRLLARGWHSEQPKDQAFSGLKNSLVFLVPGVKKFSRRRLLKGDHYFDSVSDVLNKVASESGLLELENEGPKGSGDGLENKLDPVIKQDPDTNTTKDKRNCYLKPQKSGCIRDLMKFTIVDTSLVRGAERSKVREVRRLPLDATSLSTPSSISSDSEEDTSDDSEDETEETSTTNAPEAALANGRECVDISDCVNSNSNIVIPHTSNTSIISAKNQENQSRSLLHDLEEKAEKNDFSQKVKPSDSRYSVPVTKLRVLTDCINGESGCSVENISVDRMLNEDNSHRRSNSPDSSEDMVIQVGSQNLSPASSLSKGSPDQRKEGIVSENCLHIEGFPTKTRAHTLIDLNVPQVSTDFETDGPFISEMVQNSDNSYSHISFFQSEVTVQRESLNSKIPDKGAEVNQHPTPQNRRQSTRNRPLTTKALEALECGFFNPKRKRKPAEASQNNSRRVLSRPHVIANFRNGANNSNMVNHVFAATNCRSVTNVRRKPGSSKHVHLKHKSASTDVDLIWGHNLIRKEGPFPAYKQLALVVLTVFLII</sequence>
<feature type="region of interest" description="Disordered" evidence="5">
    <location>
        <begin position="514"/>
        <end position="555"/>
    </location>
</feature>
<protein>
    <submittedName>
        <fullName evidence="8">60S acidic ribosomal protein family</fullName>
    </submittedName>
</protein>
<proteinExistence type="predicted"/>
<evidence type="ECO:0000256" key="1">
    <source>
        <dbReference type="ARBA" id="ARBA00004123"/>
    </source>
</evidence>
<evidence type="ECO:0000313" key="8">
    <source>
        <dbReference type="EMBL" id="KAE8671313.1"/>
    </source>
</evidence>
<evidence type="ECO:0000313" key="9">
    <source>
        <dbReference type="Proteomes" id="UP000436088"/>
    </source>
</evidence>
<evidence type="ECO:0000259" key="7">
    <source>
        <dbReference type="Pfam" id="PF25826"/>
    </source>
</evidence>
<evidence type="ECO:0000256" key="5">
    <source>
        <dbReference type="SAM" id="MobiDB-lite"/>
    </source>
</evidence>
<dbReference type="Proteomes" id="UP000436088">
    <property type="component" value="Unassembled WGS sequence"/>
</dbReference>
<dbReference type="GO" id="GO:0003714">
    <property type="term" value="F:transcription corepressor activity"/>
    <property type="evidence" value="ECO:0007669"/>
    <property type="project" value="TreeGrafter"/>
</dbReference>
<dbReference type="Pfam" id="PF24662">
    <property type="entry name" value="DUF7650"/>
    <property type="match status" value="1"/>
</dbReference>
<evidence type="ECO:0000259" key="6">
    <source>
        <dbReference type="Pfam" id="PF24662"/>
    </source>
</evidence>
<feature type="region of interest" description="Disordered" evidence="5">
    <location>
        <begin position="439"/>
        <end position="474"/>
    </location>
</feature>
<evidence type="ECO:0000256" key="4">
    <source>
        <dbReference type="ARBA" id="ARBA00023242"/>
    </source>
</evidence>
<evidence type="ECO:0000256" key="3">
    <source>
        <dbReference type="ARBA" id="ARBA00023163"/>
    </source>
</evidence>
<dbReference type="GO" id="GO:0005634">
    <property type="term" value="C:nucleus"/>
    <property type="evidence" value="ECO:0007669"/>
    <property type="project" value="UniProtKB-SubCell"/>
</dbReference>
<comment type="caution">
    <text evidence="8">The sequence shown here is derived from an EMBL/GenBank/DDBJ whole genome shotgun (WGS) entry which is preliminary data.</text>
</comment>
<keyword evidence="2" id="KW-0805">Transcription regulation</keyword>
<feature type="compositionally biased region" description="Polar residues" evidence="5">
    <location>
        <begin position="777"/>
        <end position="793"/>
    </location>
</feature>
<keyword evidence="3" id="KW-0804">Transcription</keyword>
<evidence type="ECO:0000256" key="2">
    <source>
        <dbReference type="ARBA" id="ARBA00023015"/>
    </source>
</evidence>
<feature type="compositionally biased region" description="Low complexity" evidence="5">
    <location>
        <begin position="516"/>
        <end position="528"/>
    </location>
</feature>
<dbReference type="GO" id="GO:0005840">
    <property type="term" value="C:ribosome"/>
    <property type="evidence" value="ECO:0007669"/>
    <property type="project" value="UniProtKB-KW"/>
</dbReference>
<comment type="subcellular location">
    <subcellularLocation>
        <location evidence="1">Nucleus</location>
    </subcellularLocation>
</comment>
<feature type="domain" description="DUF7650" evidence="6">
    <location>
        <begin position="348"/>
        <end position="434"/>
    </location>
</feature>
<dbReference type="InterPro" id="IPR057712">
    <property type="entry name" value="DUF7952"/>
</dbReference>
<accession>A0A6A2X7K0</accession>
<dbReference type="EMBL" id="VEPZ02001477">
    <property type="protein sequence ID" value="KAE8671313.1"/>
    <property type="molecule type" value="Genomic_DNA"/>
</dbReference>
<organism evidence="8 9">
    <name type="scientific">Hibiscus syriacus</name>
    <name type="common">Rose of Sharon</name>
    <dbReference type="NCBI Taxonomy" id="106335"/>
    <lineage>
        <taxon>Eukaryota</taxon>
        <taxon>Viridiplantae</taxon>
        <taxon>Streptophyta</taxon>
        <taxon>Embryophyta</taxon>
        <taxon>Tracheophyta</taxon>
        <taxon>Spermatophyta</taxon>
        <taxon>Magnoliopsida</taxon>
        <taxon>eudicotyledons</taxon>
        <taxon>Gunneridae</taxon>
        <taxon>Pentapetalae</taxon>
        <taxon>rosids</taxon>
        <taxon>malvids</taxon>
        <taxon>Malvales</taxon>
        <taxon>Malvaceae</taxon>
        <taxon>Malvoideae</taxon>
        <taxon>Hibiscus</taxon>
    </lineage>
</organism>
<keyword evidence="4" id="KW-0539">Nucleus</keyword>
<feature type="region of interest" description="Disordered" evidence="5">
    <location>
        <begin position="767"/>
        <end position="793"/>
    </location>
</feature>
<dbReference type="PANTHER" id="PTHR13859:SF11">
    <property type="entry name" value="GRUNGE, ISOFORM J"/>
    <property type="match status" value="1"/>
</dbReference>
<dbReference type="InterPro" id="IPR056067">
    <property type="entry name" value="DUF7650"/>
</dbReference>
<dbReference type="PANTHER" id="PTHR13859">
    <property type="entry name" value="ATROPHIN-RELATED"/>
    <property type="match status" value="1"/>
</dbReference>
<gene>
    <name evidence="8" type="ORF">F3Y22_tig00111983pilonHSYRG00157</name>
</gene>
<keyword evidence="8" id="KW-0687">Ribonucleoprotein</keyword>
<dbReference type="FunFam" id="1.10.10.60:FF:000374">
    <property type="entry name" value="Arginine-glutamic acid dipeptide repeat protein"/>
    <property type="match status" value="1"/>
</dbReference>
<reference evidence="8" key="1">
    <citation type="submission" date="2019-09" db="EMBL/GenBank/DDBJ databases">
        <title>Draft genome information of white flower Hibiscus syriacus.</title>
        <authorList>
            <person name="Kim Y.-M."/>
        </authorList>
    </citation>
    <scope>NUCLEOTIDE SEQUENCE [LARGE SCALE GENOMIC DNA]</scope>
    <source>
        <strain evidence="8">YM2019G1</strain>
    </source>
</reference>
<dbReference type="Pfam" id="PF25826">
    <property type="entry name" value="DUF7952"/>
    <property type="match status" value="1"/>
</dbReference>
<feature type="compositionally biased region" description="Basic and acidic residues" evidence="5">
    <location>
        <begin position="452"/>
        <end position="474"/>
    </location>
</feature>
<feature type="compositionally biased region" description="Acidic residues" evidence="5">
    <location>
        <begin position="529"/>
        <end position="544"/>
    </location>
</feature>
<keyword evidence="9" id="KW-1185">Reference proteome</keyword>
<dbReference type="AlphaFoldDB" id="A0A6A2X7K0"/>
<feature type="domain" description="DUF7952" evidence="7">
    <location>
        <begin position="180"/>
        <end position="310"/>
    </location>
</feature>